<gene>
    <name evidence="2" type="ORF">EDD36DRAFT_462747</name>
</gene>
<dbReference type="Proteomes" id="UP001203852">
    <property type="component" value="Unassembled WGS sequence"/>
</dbReference>
<keyword evidence="3" id="KW-1185">Reference proteome</keyword>
<protein>
    <recommendedName>
        <fullName evidence="4">SNF2 N-terminal domain-containing protein</fullName>
    </recommendedName>
</protein>
<sequence>MTLTSKTSTRTPTSVGQSTTTAATDYQSRDDHYHPIMSESFSTGKKSSRVGYKGETAASKAQSPAKALLKYCSLSAVRYILELSARLRTGGPKVSPSTFQCTPREFVWCHCKSQDAIHWYTRAAAPQVPEESENGLRTTTMISCCPDRDKEAAEEDEEFEGDDGVRYLSVLARCVCDETHKIKNARTRVFKAVDYLCAPLKWYDTARPLINSIIDLMGPLYLFWRDEFEDDHMTLDDFDLSCDGLPVYSEDRIAIVCAPNYAEKYGDTLPFLFNPRRYARMAHKDILHGEVAVNVVRPLLMRLQLK</sequence>
<feature type="region of interest" description="Disordered" evidence="1">
    <location>
        <begin position="1"/>
        <end position="29"/>
    </location>
</feature>
<evidence type="ECO:0008006" key="4">
    <source>
        <dbReference type="Google" id="ProtNLM"/>
    </source>
</evidence>
<dbReference type="InterPro" id="IPR038718">
    <property type="entry name" value="SNF2-like_sf"/>
</dbReference>
<accession>A0AAN6E228</accession>
<dbReference type="Gene3D" id="3.40.50.10810">
    <property type="entry name" value="Tandem AAA-ATPase domain"/>
    <property type="match status" value="1"/>
</dbReference>
<name>A0AAN6E228_9EURO</name>
<feature type="compositionally biased region" description="Low complexity" evidence="1">
    <location>
        <begin position="1"/>
        <end position="14"/>
    </location>
</feature>
<dbReference type="EMBL" id="MU404352">
    <property type="protein sequence ID" value="KAI1615230.1"/>
    <property type="molecule type" value="Genomic_DNA"/>
</dbReference>
<proteinExistence type="predicted"/>
<comment type="caution">
    <text evidence="2">The sequence shown here is derived from an EMBL/GenBank/DDBJ whole genome shotgun (WGS) entry which is preliminary data.</text>
</comment>
<organism evidence="2 3">
    <name type="scientific">Exophiala viscosa</name>
    <dbReference type="NCBI Taxonomy" id="2486360"/>
    <lineage>
        <taxon>Eukaryota</taxon>
        <taxon>Fungi</taxon>
        <taxon>Dikarya</taxon>
        <taxon>Ascomycota</taxon>
        <taxon>Pezizomycotina</taxon>
        <taxon>Eurotiomycetes</taxon>
        <taxon>Chaetothyriomycetidae</taxon>
        <taxon>Chaetothyriales</taxon>
        <taxon>Herpotrichiellaceae</taxon>
        <taxon>Exophiala</taxon>
    </lineage>
</organism>
<feature type="compositionally biased region" description="Polar residues" evidence="1">
    <location>
        <begin position="15"/>
        <end position="26"/>
    </location>
</feature>
<dbReference type="AlphaFoldDB" id="A0AAN6E228"/>
<evidence type="ECO:0000313" key="3">
    <source>
        <dbReference type="Proteomes" id="UP001203852"/>
    </source>
</evidence>
<reference evidence="2" key="1">
    <citation type="journal article" date="2022" name="bioRxiv">
        <title>Deciphering the potential niche of two novel black yeast fungi from a biological soil crust based on their genomes, phenotypes, and melanin regulation.</title>
        <authorList>
            <consortium name="DOE Joint Genome Institute"/>
            <person name="Carr E.C."/>
            <person name="Barton Q."/>
            <person name="Grambo S."/>
            <person name="Sullivan M."/>
            <person name="Renfro C.M."/>
            <person name="Kuo A."/>
            <person name="Pangilinan J."/>
            <person name="Lipzen A."/>
            <person name="Keymanesh K."/>
            <person name="Savage E."/>
            <person name="Barry K."/>
            <person name="Grigoriev I.V."/>
            <person name="Riekhof W.R."/>
            <person name="Harris S.S."/>
        </authorList>
    </citation>
    <scope>NUCLEOTIDE SEQUENCE</scope>
    <source>
        <strain evidence="2">JF 03-4F</strain>
    </source>
</reference>
<evidence type="ECO:0000256" key="1">
    <source>
        <dbReference type="SAM" id="MobiDB-lite"/>
    </source>
</evidence>
<evidence type="ECO:0000313" key="2">
    <source>
        <dbReference type="EMBL" id="KAI1615230.1"/>
    </source>
</evidence>